<dbReference type="InterPro" id="IPR005829">
    <property type="entry name" value="Sugar_transporter_CS"/>
</dbReference>
<dbReference type="Pfam" id="PF00083">
    <property type="entry name" value="Sugar_tr"/>
    <property type="match status" value="2"/>
</dbReference>
<evidence type="ECO:0000256" key="5">
    <source>
        <dbReference type="SAM" id="MobiDB-lite"/>
    </source>
</evidence>
<evidence type="ECO:0000256" key="1">
    <source>
        <dbReference type="ARBA" id="ARBA00004141"/>
    </source>
</evidence>
<keyword evidence="2 6" id="KW-0812">Transmembrane</keyword>
<feature type="transmembrane region" description="Helical" evidence="6">
    <location>
        <begin position="246"/>
        <end position="271"/>
    </location>
</feature>
<proteinExistence type="predicted"/>
<feature type="transmembrane region" description="Helical" evidence="6">
    <location>
        <begin position="341"/>
        <end position="360"/>
    </location>
</feature>
<evidence type="ECO:0000313" key="9">
    <source>
        <dbReference type="Proteomes" id="UP000031036"/>
    </source>
</evidence>
<dbReference type="InterPro" id="IPR036259">
    <property type="entry name" value="MFS_trans_sf"/>
</dbReference>
<feature type="transmembrane region" description="Helical" evidence="6">
    <location>
        <begin position="520"/>
        <end position="538"/>
    </location>
</feature>
<keyword evidence="4 6" id="KW-0472">Membrane</keyword>
<accession>A0A0B2UTB3</accession>
<feature type="transmembrane region" description="Helical" evidence="6">
    <location>
        <begin position="187"/>
        <end position="207"/>
    </location>
</feature>
<name>A0A0B2UTB3_TOXCA</name>
<feature type="transmembrane region" description="Helical" evidence="6">
    <location>
        <begin position="460"/>
        <end position="480"/>
    </location>
</feature>
<dbReference type="InterPro" id="IPR005828">
    <property type="entry name" value="MFS_sugar_transport-like"/>
</dbReference>
<feature type="transmembrane region" description="Helical" evidence="6">
    <location>
        <begin position="162"/>
        <end position="181"/>
    </location>
</feature>
<evidence type="ECO:0000256" key="2">
    <source>
        <dbReference type="ARBA" id="ARBA00022692"/>
    </source>
</evidence>
<organism evidence="8 9">
    <name type="scientific">Toxocara canis</name>
    <name type="common">Canine roundworm</name>
    <dbReference type="NCBI Taxonomy" id="6265"/>
    <lineage>
        <taxon>Eukaryota</taxon>
        <taxon>Metazoa</taxon>
        <taxon>Ecdysozoa</taxon>
        <taxon>Nematoda</taxon>
        <taxon>Chromadorea</taxon>
        <taxon>Rhabditida</taxon>
        <taxon>Spirurina</taxon>
        <taxon>Ascaridomorpha</taxon>
        <taxon>Ascaridoidea</taxon>
        <taxon>Toxocaridae</taxon>
        <taxon>Toxocara</taxon>
    </lineage>
</organism>
<feature type="transmembrane region" description="Helical" evidence="6">
    <location>
        <begin position="492"/>
        <end position="513"/>
    </location>
</feature>
<sequence>MSSEQESKASMRPANDALSDEKNKSQIEEVPASTPAKTVDDFLQLGWYNLHAVVSAEFVVFNMLCNMVYMVYSGAAPIVKRCGEFYANKTGADICDMYDLWRPQNECVPELEFQFLSANVEFDYLCGEGKAVKSSISVQMLGILAGTIFFGQMSDSYGRRTVLLISSITAIIFGAIGSFSGSLLSLTAWRVITGFFAGGEVIVIMVYNMEVTPKLHRLWISTLTTFSPNFMIMGVVAYYSYDWRTFARAISIISLPVLLISSITAIIFGAIGSFSGSLLSLTAWRVITGFFAGGEVIVIMVYNMEVTPKLHRLWISTLTTFSPNFMIMGVVAYYSYDWRTFARAISIISLPVIPLVYFSLESPRWLFQKGKVDELRKALRRIRGKKCEDEKTEMELEEMLQESKRVANSKENAKQHYAYHLFYTWQLFTYSCVIGIGMFVTSVINYGLLFNMESLSGSIYLNSVFFGLFRWVLNIGAGAVDYFIKSAGRKVLHFFSVGFIAVCITINFFVFAFELHEYDFLIRYCALAAAAMCAQLYLTKTLAMVELYPTAIRNIATSTMGILSRIGNTLAPQLFYLGDIWKPLPYLTMALLAVWDLTNFQVFLPETKGKPLKDHLPGPEECIWRRKKKPAVSTANNTKENAV</sequence>
<feature type="domain" description="Major facilitator superfamily (MFS) profile" evidence="7">
    <location>
        <begin position="52"/>
        <end position="608"/>
    </location>
</feature>
<feature type="transmembrane region" description="Helical" evidence="6">
    <location>
        <begin position="50"/>
        <end position="72"/>
    </location>
</feature>
<dbReference type="EMBL" id="JPKZ01003249">
    <property type="protein sequence ID" value="KHN72489.1"/>
    <property type="molecule type" value="Genomic_DNA"/>
</dbReference>
<dbReference type="OMA" id="MEVTPKL"/>
<dbReference type="AlphaFoldDB" id="A0A0B2UTB3"/>
<comment type="caution">
    <text evidence="8">The sequence shown here is derived from an EMBL/GenBank/DDBJ whole genome shotgun (WGS) entry which is preliminary data.</text>
</comment>
<feature type="transmembrane region" description="Helical" evidence="6">
    <location>
        <begin position="283"/>
        <end position="302"/>
    </location>
</feature>
<dbReference type="STRING" id="6265.A0A0B2UTB3"/>
<evidence type="ECO:0000256" key="4">
    <source>
        <dbReference type="ARBA" id="ARBA00023136"/>
    </source>
</evidence>
<evidence type="ECO:0000256" key="6">
    <source>
        <dbReference type="SAM" id="Phobius"/>
    </source>
</evidence>
<reference evidence="8 9" key="1">
    <citation type="submission" date="2014-11" db="EMBL/GenBank/DDBJ databases">
        <title>Genetic blueprint of the zoonotic pathogen Toxocara canis.</title>
        <authorList>
            <person name="Zhu X.-Q."/>
            <person name="Korhonen P.K."/>
            <person name="Cai H."/>
            <person name="Young N.D."/>
            <person name="Nejsum P."/>
            <person name="von Samson-Himmelstjerna G."/>
            <person name="Boag P.R."/>
            <person name="Tan P."/>
            <person name="Li Q."/>
            <person name="Min J."/>
            <person name="Yang Y."/>
            <person name="Wang X."/>
            <person name="Fang X."/>
            <person name="Hall R.S."/>
            <person name="Hofmann A."/>
            <person name="Sternberg P.W."/>
            <person name="Jex A.R."/>
            <person name="Gasser R.B."/>
        </authorList>
    </citation>
    <scope>NUCLEOTIDE SEQUENCE [LARGE SCALE GENOMIC DNA]</scope>
    <source>
        <strain evidence="8">PN_DK_2014</strain>
    </source>
</reference>
<dbReference type="GO" id="GO:0022857">
    <property type="term" value="F:transmembrane transporter activity"/>
    <property type="evidence" value="ECO:0007669"/>
    <property type="project" value="InterPro"/>
</dbReference>
<feature type="transmembrane region" description="Helical" evidence="6">
    <location>
        <begin position="219"/>
        <end position="240"/>
    </location>
</feature>
<dbReference type="GO" id="GO:0016020">
    <property type="term" value="C:membrane"/>
    <property type="evidence" value="ECO:0007669"/>
    <property type="project" value="UniProtKB-SubCell"/>
</dbReference>
<keyword evidence="9" id="KW-1185">Reference proteome</keyword>
<dbReference type="PROSITE" id="PS00217">
    <property type="entry name" value="SUGAR_TRANSPORT_2"/>
    <property type="match status" value="2"/>
</dbReference>
<dbReference type="PANTHER" id="PTHR24064">
    <property type="entry name" value="SOLUTE CARRIER FAMILY 22 MEMBER"/>
    <property type="match status" value="1"/>
</dbReference>
<dbReference type="SUPFAM" id="SSF103473">
    <property type="entry name" value="MFS general substrate transporter"/>
    <property type="match status" value="2"/>
</dbReference>
<dbReference type="OrthoDB" id="5296287at2759"/>
<comment type="subcellular location">
    <subcellularLocation>
        <location evidence="1">Membrane</location>
        <topology evidence="1">Multi-pass membrane protein</topology>
    </subcellularLocation>
</comment>
<dbReference type="PROSITE" id="PS50850">
    <property type="entry name" value="MFS"/>
    <property type="match status" value="1"/>
</dbReference>
<dbReference type="Gene3D" id="1.20.1250.20">
    <property type="entry name" value="MFS general substrate transporter like domains"/>
    <property type="match status" value="2"/>
</dbReference>
<feature type="transmembrane region" description="Helical" evidence="6">
    <location>
        <begin position="314"/>
        <end position="334"/>
    </location>
</feature>
<feature type="transmembrane region" description="Helical" evidence="6">
    <location>
        <begin position="427"/>
        <end position="448"/>
    </location>
</feature>
<dbReference type="Proteomes" id="UP000031036">
    <property type="component" value="Unassembled WGS sequence"/>
</dbReference>
<protein>
    <submittedName>
        <fullName evidence="8">Uncharacterized protein F23F12.3</fullName>
    </submittedName>
</protein>
<evidence type="ECO:0000256" key="3">
    <source>
        <dbReference type="ARBA" id="ARBA00022989"/>
    </source>
</evidence>
<gene>
    <name evidence="8" type="ORF">Tcan_03138</name>
</gene>
<feature type="region of interest" description="Disordered" evidence="5">
    <location>
        <begin position="1"/>
        <end position="32"/>
    </location>
</feature>
<keyword evidence="3 6" id="KW-1133">Transmembrane helix</keyword>
<evidence type="ECO:0000313" key="8">
    <source>
        <dbReference type="EMBL" id="KHN72489.1"/>
    </source>
</evidence>
<dbReference type="InterPro" id="IPR020846">
    <property type="entry name" value="MFS_dom"/>
</dbReference>
<evidence type="ECO:0000259" key="7">
    <source>
        <dbReference type="PROSITE" id="PS50850"/>
    </source>
</evidence>